<keyword evidence="1" id="KW-0812">Transmembrane</keyword>
<evidence type="ECO:0000313" key="3">
    <source>
        <dbReference type="Proteomes" id="UP000566995"/>
    </source>
</evidence>
<reference evidence="2 3" key="1">
    <citation type="submission" date="2020-08" db="EMBL/GenBank/DDBJ databases">
        <title>Functional genomics of gut bacteria from endangered species of beetles.</title>
        <authorList>
            <person name="Carlos-Shanley C."/>
        </authorList>
    </citation>
    <scope>NUCLEOTIDE SEQUENCE [LARGE SCALE GENOMIC DNA]</scope>
    <source>
        <strain evidence="2 3">S00179</strain>
    </source>
</reference>
<gene>
    <name evidence="2" type="ORF">HNP46_007088</name>
</gene>
<name>A0A7W7KTG8_PSENT</name>
<keyword evidence="1" id="KW-0472">Membrane</keyword>
<comment type="caution">
    <text evidence="2">The sequence shown here is derived from an EMBL/GenBank/DDBJ whole genome shotgun (WGS) entry which is preliminary data.</text>
</comment>
<sequence length="218" mass="24834">MADTIEEKWPKGVFASILFFFVLILMLATAAPNNWVDRVMLKERAWGVSLLGAGDMARVEEKTRAWFTTLVLDSGAKAMVSDVFMQKSDSRGTVDALERKTRWWFDYLDSRGVALQKIVYQMLYRMVLTMFWLPLLGVVVVPAVYAGWMRWHAKREGFNYTSPFLNNHATNLLSWGTVLLVLSVLCPLPLPPLMISTFIIVMVPILLSLLISNLPKKF</sequence>
<dbReference type="AlphaFoldDB" id="A0A7W7KTG8"/>
<evidence type="ECO:0000256" key="1">
    <source>
        <dbReference type="SAM" id="Phobius"/>
    </source>
</evidence>
<feature type="transmembrane region" description="Helical" evidence="1">
    <location>
        <begin position="196"/>
        <end position="214"/>
    </location>
</feature>
<evidence type="ECO:0008006" key="4">
    <source>
        <dbReference type="Google" id="ProtNLM"/>
    </source>
</evidence>
<proteinExistence type="predicted"/>
<protein>
    <recommendedName>
        <fullName evidence="4">DUF4400 domain-containing protein</fullName>
    </recommendedName>
</protein>
<keyword evidence="1" id="KW-1133">Transmembrane helix</keyword>
<dbReference type="Proteomes" id="UP000566995">
    <property type="component" value="Unassembled WGS sequence"/>
</dbReference>
<feature type="transmembrane region" description="Helical" evidence="1">
    <location>
        <begin position="131"/>
        <end position="151"/>
    </location>
</feature>
<dbReference type="RefSeq" id="WP_184598756.1">
    <property type="nucleotide sequence ID" value="NZ_JACHLI010000061.1"/>
</dbReference>
<evidence type="ECO:0000313" key="2">
    <source>
        <dbReference type="EMBL" id="MBB4868168.1"/>
    </source>
</evidence>
<feature type="transmembrane region" description="Helical" evidence="1">
    <location>
        <begin position="172"/>
        <end position="190"/>
    </location>
</feature>
<dbReference type="InterPro" id="IPR022266">
    <property type="entry name" value="DtrJ-like"/>
</dbReference>
<accession>A0A7W7KTG8</accession>
<feature type="transmembrane region" description="Helical" evidence="1">
    <location>
        <begin position="12"/>
        <end position="31"/>
    </location>
</feature>
<organism evidence="2 3">
    <name type="scientific">Pseudomonas nitroreducens</name>
    <dbReference type="NCBI Taxonomy" id="46680"/>
    <lineage>
        <taxon>Bacteria</taxon>
        <taxon>Pseudomonadati</taxon>
        <taxon>Pseudomonadota</taxon>
        <taxon>Gammaproteobacteria</taxon>
        <taxon>Pseudomonadales</taxon>
        <taxon>Pseudomonadaceae</taxon>
        <taxon>Pseudomonas</taxon>
    </lineage>
</organism>
<dbReference type="EMBL" id="JACHLI010000061">
    <property type="protein sequence ID" value="MBB4868168.1"/>
    <property type="molecule type" value="Genomic_DNA"/>
</dbReference>
<dbReference type="Pfam" id="PF14348">
    <property type="entry name" value="DtrJ-like"/>
    <property type="match status" value="1"/>
</dbReference>